<evidence type="ECO:0000313" key="2">
    <source>
        <dbReference type="EMBL" id="EAX90051.1"/>
    </source>
</evidence>
<dbReference type="VEuPathDB" id="TrichDB:TVAGG3_0042030"/>
<dbReference type="AlphaFoldDB" id="A2FYG4"/>
<protein>
    <recommendedName>
        <fullName evidence="4">Sperm-tail PG-rich repeat family protein</fullName>
    </recommendedName>
</protein>
<dbReference type="PANTHER" id="PTHR21580:SF28">
    <property type="entry name" value="BOREALIN N-TERMINAL DOMAIN-CONTAINING PROTEIN-RELATED"/>
    <property type="match status" value="1"/>
</dbReference>
<dbReference type="InParanoid" id="A2FYG4"/>
<dbReference type="InterPro" id="IPR010736">
    <property type="entry name" value="SHIPPO-rpt"/>
</dbReference>
<dbReference type="InterPro" id="IPR051291">
    <property type="entry name" value="CIMAP"/>
</dbReference>
<gene>
    <name evidence="2" type="ORF">TVAG_331890</name>
</gene>
<feature type="region of interest" description="Disordered" evidence="1">
    <location>
        <begin position="288"/>
        <end position="346"/>
    </location>
</feature>
<feature type="region of interest" description="Disordered" evidence="1">
    <location>
        <begin position="38"/>
        <end position="70"/>
    </location>
</feature>
<reference evidence="2" key="2">
    <citation type="journal article" date="2007" name="Science">
        <title>Draft genome sequence of the sexually transmitted pathogen Trichomonas vaginalis.</title>
        <authorList>
            <person name="Carlton J.M."/>
            <person name="Hirt R.P."/>
            <person name="Silva J.C."/>
            <person name="Delcher A.L."/>
            <person name="Schatz M."/>
            <person name="Zhao Q."/>
            <person name="Wortman J.R."/>
            <person name="Bidwell S.L."/>
            <person name="Alsmark U.C.M."/>
            <person name="Besteiro S."/>
            <person name="Sicheritz-Ponten T."/>
            <person name="Noel C.J."/>
            <person name="Dacks J.B."/>
            <person name="Foster P.G."/>
            <person name="Simillion C."/>
            <person name="Van de Peer Y."/>
            <person name="Miranda-Saavedra D."/>
            <person name="Barton G.J."/>
            <person name="Westrop G.D."/>
            <person name="Mueller S."/>
            <person name="Dessi D."/>
            <person name="Fiori P.L."/>
            <person name="Ren Q."/>
            <person name="Paulsen I."/>
            <person name="Zhang H."/>
            <person name="Bastida-Corcuera F.D."/>
            <person name="Simoes-Barbosa A."/>
            <person name="Brown M.T."/>
            <person name="Hayes R.D."/>
            <person name="Mukherjee M."/>
            <person name="Okumura C.Y."/>
            <person name="Schneider R."/>
            <person name="Smith A.J."/>
            <person name="Vanacova S."/>
            <person name="Villalvazo M."/>
            <person name="Haas B.J."/>
            <person name="Pertea M."/>
            <person name="Feldblyum T.V."/>
            <person name="Utterback T.R."/>
            <person name="Shu C.L."/>
            <person name="Osoegawa K."/>
            <person name="de Jong P.J."/>
            <person name="Hrdy I."/>
            <person name="Horvathova L."/>
            <person name="Zubacova Z."/>
            <person name="Dolezal P."/>
            <person name="Malik S.B."/>
            <person name="Logsdon J.M. Jr."/>
            <person name="Henze K."/>
            <person name="Gupta A."/>
            <person name="Wang C.C."/>
            <person name="Dunne R.L."/>
            <person name="Upcroft J.A."/>
            <person name="Upcroft P."/>
            <person name="White O."/>
            <person name="Salzberg S.L."/>
            <person name="Tang P."/>
            <person name="Chiu C.-H."/>
            <person name="Lee Y.-S."/>
            <person name="Embley T.M."/>
            <person name="Coombs G.H."/>
            <person name="Mottram J.C."/>
            <person name="Tachezy J."/>
            <person name="Fraser-Liggett C.M."/>
            <person name="Johnson P.J."/>
        </authorList>
    </citation>
    <scope>NUCLEOTIDE SEQUENCE [LARGE SCALE GENOMIC DNA]</scope>
    <source>
        <strain evidence="2">G3</strain>
    </source>
</reference>
<evidence type="ECO:0000313" key="3">
    <source>
        <dbReference type="Proteomes" id="UP000001542"/>
    </source>
</evidence>
<sequence length="463" mass="51234">MSWALSSEREFCLSSNATPAALGPGAYNLPPSRADVKPATAPFGSRTYDFADPPVDTNPAPGQYESKPLEQTTGTKYVFSSKSKRTIFPNNSCAPGPTAYQQLDDWIPSPPNPGKHISKPEFRPLTGFVGQDVVGYKETPEGNLVAVKMVRKDSRDIGPGTYESRTLDQPTPILLDRPAERNLYAKPNEVPGPGSYVNMPYETKLYHKITDRPPEKQPEYEYPVFLPPDVWTEQAELTHSSFKSRSLRGDLFPPGDSVPGVGTYSDAYIRDLVHQPVSRAQTSFGFRQGRKDFWEPTEAPGPGTYNPKQPRWIKKGQKPGRHAPNTEPQPDETPGPGSYNILQKTNKTNPNWMFKTVAKRELQNMAGGDAPGPGTYSLADGNSKIPIALNKSSRFSNCHKWESPSDAAPVGSYTILDEKPKGRTISRIGHRPLYNKSKVPGPAYYEVTHNSFLRHSYNTSVPI</sequence>
<feature type="compositionally biased region" description="Basic residues" evidence="1">
    <location>
        <begin position="311"/>
        <end position="321"/>
    </location>
</feature>
<accession>A2FYG4</accession>
<keyword evidence="3" id="KW-1185">Reference proteome</keyword>
<dbReference type="EMBL" id="DS114142">
    <property type="protein sequence ID" value="EAX90051.1"/>
    <property type="molecule type" value="Genomic_DNA"/>
</dbReference>
<dbReference type="Proteomes" id="UP000001542">
    <property type="component" value="Unassembled WGS sequence"/>
</dbReference>
<evidence type="ECO:0000256" key="1">
    <source>
        <dbReference type="SAM" id="MobiDB-lite"/>
    </source>
</evidence>
<name>A2FYG4_TRIV3</name>
<dbReference type="Pfam" id="PF07004">
    <property type="entry name" value="SHIPPO-rpt"/>
    <property type="match status" value="4"/>
</dbReference>
<dbReference type="PANTHER" id="PTHR21580">
    <property type="entry name" value="SHIPPO-1-RELATED"/>
    <property type="match status" value="1"/>
</dbReference>
<dbReference type="OrthoDB" id="406368at2759"/>
<reference evidence="2" key="1">
    <citation type="submission" date="2006-10" db="EMBL/GenBank/DDBJ databases">
        <authorList>
            <person name="Amadeo P."/>
            <person name="Zhao Q."/>
            <person name="Wortman J."/>
            <person name="Fraser-Liggett C."/>
            <person name="Carlton J."/>
        </authorList>
    </citation>
    <scope>NUCLEOTIDE SEQUENCE</scope>
    <source>
        <strain evidence="2">G3</strain>
    </source>
</reference>
<dbReference type="KEGG" id="tva:4747729"/>
<dbReference type="VEuPathDB" id="TrichDB:TVAG_331890"/>
<organism evidence="2 3">
    <name type="scientific">Trichomonas vaginalis (strain ATCC PRA-98 / G3)</name>
    <dbReference type="NCBI Taxonomy" id="412133"/>
    <lineage>
        <taxon>Eukaryota</taxon>
        <taxon>Metamonada</taxon>
        <taxon>Parabasalia</taxon>
        <taxon>Trichomonadida</taxon>
        <taxon>Trichomonadidae</taxon>
        <taxon>Trichomonas</taxon>
    </lineage>
</organism>
<evidence type="ECO:0008006" key="4">
    <source>
        <dbReference type="Google" id="ProtNLM"/>
    </source>
</evidence>
<proteinExistence type="predicted"/>
<dbReference type="RefSeq" id="XP_001302981.1">
    <property type="nucleotide sequence ID" value="XM_001302980.1"/>
</dbReference>